<evidence type="ECO:0000313" key="2">
    <source>
        <dbReference type="EMBL" id="KAJ8882658.1"/>
    </source>
</evidence>
<dbReference type="Gene3D" id="3.30.420.10">
    <property type="entry name" value="Ribonuclease H-like superfamily/Ribonuclease H"/>
    <property type="match status" value="1"/>
</dbReference>
<organism evidence="2 3">
    <name type="scientific">Dryococelus australis</name>
    <dbReference type="NCBI Taxonomy" id="614101"/>
    <lineage>
        <taxon>Eukaryota</taxon>
        <taxon>Metazoa</taxon>
        <taxon>Ecdysozoa</taxon>
        <taxon>Arthropoda</taxon>
        <taxon>Hexapoda</taxon>
        <taxon>Insecta</taxon>
        <taxon>Pterygota</taxon>
        <taxon>Neoptera</taxon>
        <taxon>Polyneoptera</taxon>
        <taxon>Phasmatodea</taxon>
        <taxon>Verophasmatodea</taxon>
        <taxon>Anareolatae</taxon>
        <taxon>Phasmatidae</taxon>
        <taxon>Eurycanthinae</taxon>
        <taxon>Dryococelus</taxon>
    </lineage>
</organism>
<sequence length="254" mass="28649">MKGRRGRKSTSHGRRTALPLDMKKILSLSHHHGATRIWTFKKGHPVTCGRPTKEEVFPCTSYVATENGWMETEVFINIFKISFLAHIGTKRPVLVICDGHKTHVSLRLIEIAREENVTILILPPHSSHILQPLDLSVMKSLKTHYNAELVELQKHSLGQKLSRKEFVKLLITLWQELDLNIIKSGFRKGGIYPFNRDIIPEKRFDIVRNCGTRSIGHICKLNQGMRGSVVRESVVVQAGSSIEGSVVCSEVVAM</sequence>
<proteinExistence type="predicted"/>
<accession>A0ABQ9HEC1</accession>
<protein>
    <recommendedName>
        <fullName evidence="1">DDE-1 domain-containing protein</fullName>
    </recommendedName>
</protein>
<dbReference type="Pfam" id="PF03184">
    <property type="entry name" value="DDE_1"/>
    <property type="match status" value="1"/>
</dbReference>
<comment type="caution">
    <text evidence="2">The sequence shown here is derived from an EMBL/GenBank/DDBJ whole genome shotgun (WGS) entry which is preliminary data.</text>
</comment>
<dbReference type="Proteomes" id="UP001159363">
    <property type="component" value="Chromosome 4"/>
</dbReference>
<keyword evidence="3" id="KW-1185">Reference proteome</keyword>
<dbReference type="InterPro" id="IPR004875">
    <property type="entry name" value="DDE_SF_endonuclease_dom"/>
</dbReference>
<name>A0ABQ9HEC1_9NEOP</name>
<gene>
    <name evidence="2" type="ORF">PR048_014470</name>
</gene>
<dbReference type="EMBL" id="JARBHB010000005">
    <property type="protein sequence ID" value="KAJ8882658.1"/>
    <property type="molecule type" value="Genomic_DNA"/>
</dbReference>
<dbReference type="InterPro" id="IPR036397">
    <property type="entry name" value="RNaseH_sf"/>
</dbReference>
<feature type="domain" description="DDE-1" evidence="1">
    <location>
        <begin position="60"/>
        <end position="186"/>
    </location>
</feature>
<dbReference type="PANTHER" id="PTHR19303:SF57">
    <property type="entry name" value="HTH CENPB-TYPE DOMAIN-CONTAINING PROTEIN"/>
    <property type="match status" value="1"/>
</dbReference>
<evidence type="ECO:0000313" key="3">
    <source>
        <dbReference type="Proteomes" id="UP001159363"/>
    </source>
</evidence>
<dbReference type="InterPro" id="IPR050863">
    <property type="entry name" value="CenT-Element_Derived"/>
</dbReference>
<dbReference type="PANTHER" id="PTHR19303">
    <property type="entry name" value="TRANSPOSON"/>
    <property type="match status" value="1"/>
</dbReference>
<reference evidence="2 3" key="1">
    <citation type="submission" date="2023-02" db="EMBL/GenBank/DDBJ databases">
        <title>LHISI_Scaffold_Assembly.</title>
        <authorList>
            <person name="Stuart O.P."/>
            <person name="Cleave R."/>
            <person name="Magrath M.J.L."/>
            <person name="Mikheyev A.S."/>
        </authorList>
    </citation>
    <scope>NUCLEOTIDE SEQUENCE [LARGE SCALE GENOMIC DNA]</scope>
    <source>
        <strain evidence="2">Daus_M_001</strain>
        <tissue evidence="2">Leg muscle</tissue>
    </source>
</reference>
<evidence type="ECO:0000259" key="1">
    <source>
        <dbReference type="Pfam" id="PF03184"/>
    </source>
</evidence>